<gene>
    <name evidence="1" type="ORF">BG36_12595</name>
    <name evidence="2" type="ORF">DES43_1175</name>
</gene>
<dbReference type="Proteomes" id="UP000294958">
    <property type="component" value="Unassembled WGS sequence"/>
</dbReference>
<organism evidence="1 3">
    <name type="scientific">Aquamicrobium defluvii</name>
    <dbReference type="NCBI Taxonomy" id="69279"/>
    <lineage>
        <taxon>Bacteria</taxon>
        <taxon>Pseudomonadati</taxon>
        <taxon>Pseudomonadota</taxon>
        <taxon>Alphaproteobacteria</taxon>
        <taxon>Hyphomicrobiales</taxon>
        <taxon>Phyllobacteriaceae</taxon>
        <taxon>Aquamicrobium</taxon>
    </lineage>
</organism>
<dbReference type="EMBL" id="JENY01000025">
    <property type="protein sequence ID" value="EXL03455.1"/>
    <property type="molecule type" value="Genomic_DNA"/>
</dbReference>
<dbReference type="AlphaFoldDB" id="A0A011V4S5"/>
<reference evidence="2 4" key="2">
    <citation type="submission" date="2019-03" db="EMBL/GenBank/DDBJ databases">
        <title>Genomic Encyclopedia of Type Strains, Phase IV (KMG-IV): sequencing the most valuable type-strain genomes for metagenomic binning, comparative biology and taxonomic classification.</title>
        <authorList>
            <person name="Goeker M."/>
        </authorList>
    </citation>
    <scope>NUCLEOTIDE SEQUENCE [LARGE SCALE GENOMIC DNA]</scope>
    <source>
        <strain evidence="2 4">DSM 11603</strain>
    </source>
</reference>
<dbReference type="OrthoDB" id="8689481at2"/>
<sequence>MLNPAIAVWDGCHPTIADAVNQFKKRWRPSSSEKHTIQLLRETIGPAVSLFYKPLSTEQMVCIPGASAGLDFGDVVAFAGCKPIANTMRRLLRVFLDTNKCRSDDHETFIATIETLIGLLRDCSRKRPTTAKVRDTRLNNDRVKGFCRFCDALSEFTVFSNGSDEIEIYGTDETHLDATKTFRMSSAYCVNHRPKLQNGEWNPSYQKAKRSAVQFDREVKRLTIQSARLGAPSAATGNVFVDEYIFHYVRAHRFQPADEAEIRCHARLIVDNKLSDKKKQMIVLQKRGETLSGIALITSMNSRQAVSKALSSIPNVFREIPMPAYAQAVFQTDDMMTVIHAL</sequence>
<dbReference type="RefSeq" id="WP_133675649.1">
    <property type="nucleotide sequence ID" value="NZ_KK073897.1"/>
</dbReference>
<protein>
    <submittedName>
        <fullName evidence="1">LuxR family transcriptional regulator</fullName>
    </submittedName>
</protein>
<reference evidence="1 3" key="1">
    <citation type="submission" date="2014-02" db="EMBL/GenBank/DDBJ databases">
        <title>Aquamicrobium defluvii Genome sequencing.</title>
        <authorList>
            <person name="Wang X."/>
        </authorList>
    </citation>
    <scope>NUCLEOTIDE SEQUENCE [LARGE SCALE GENOMIC DNA]</scope>
    <source>
        <strain evidence="1 3">W13Z1</strain>
    </source>
</reference>
<evidence type="ECO:0000313" key="3">
    <source>
        <dbReference type="Proteomes" id="UP000019849"/>
    </source>
</evidence>
<name>A0A011V4S5_9HYPH</name>
<keyword evidence="4" id="KW-1185">Reference proteome</keyword>
<proteinExistence type="predicted"/>
<dbReference type="Proteomes" id="UP000019849">
    <property type="component" value="Unassembled WGS sequence"/>
</dbReference>
<evidence type="ECO:0000313" key="2">
    <source>
        <dbReference type="EMBL" id="TDR33973.1"/>
    </source>
</evidence>
<evidence type="ECO:0000313" key="4">
    <source>
        <dbReference type="Proteomes" id="UP000294958"/>
    </source>
</evidence>
<accession>A0A011V4S5</accession>
<evidence type="ECO:0000313" key="1">
    <source>
        <dbReference type="EMBL" id="EXL03455.1"/>
    </source>
</evidence>
<comment type="caution">
    <text evidence="1">The sequence shown here is derived from an EMBL/GenBank/DDBJ whole genome shotgun (WGS) entry which is preliminary data.</text>
</comment>
<dbReference type="eggNOG" id="ENOG502ZA9W">
    <property type="taxonomic scope" value="Bacteria"/>
</dbReference>
<dbReference type="HOGENOM" id="CLU_060537_0_0_5"/>
<dbReference type="EMBL" id="SNZF01000017">
    <property type="protein sequence ID" value="TDR33973.1"/>
    <property type="molecule type" value="Genomic_DNA"/>
</dbReference>